<dbReference type="EMBL" id="NKCK01001164">
    <property type="protein sequence ID" value="RSL74353.1"/>
    <property type="molecule type" value="Genomic_DNA"/>
</dbReference>
<dbReference type="Proteomes" id="UP000287144">
    <property type="component" value="Unassembled WGS sequence"/>
</dbReference>
<evidence type="ECO:0000313" key="2">
    <source>
        <dbReference type="Proteomes" id="UP000287144"/>
    </source>
</evidence>
<accession>A0A428RA12</accession>
<reference evidence="1 2" key="1">
    <citation type="submission" date="2017-06" db="EMBL/GenBank/DDBJ databases">
        <title>Comparative genomic analysis of Ambrosia Fusariam Clade fungi.</title>
        <authorList>
            <person name="Stajich J.E."/>
            <person name="Carrillo J."/>
            <person name="Kijimoto T."/>
            <person name="Eskalen A."/>
            <person name="O'Donnell K."/>
            <person name="Kasson M."/>
        </authorList>
    </citation>
    <scope>NUCLEOTIDE SEQUENCE [LARGE SCALE GENOMIC DNA]</scope>
    <source>
        <strain evidence="1 2">NRRL62579</strain>
    </source>
</reference>
<gene>
    <name evidence="1" type="ORF">CEP52_017902</name>
</gene>
<feature type="non-terminal residue" evidence="1">
    <location>
        <position position="59"/>
    </location>
</feature>
<evidence type="ECO:0000313" key="1">
    <source>
        <dbReference type="EMBL" id="RSL74353.1"/>
    </source>
</evidence>
<protein>
    <submittedName>
        <fullName evidence="1">Uncharacterized protein</fullName>
    </submittedName>
</protein>
<dbReference type="AlphaFoldDB" id="A0A428RA12"/>
<organism evidence="1 2">
    <name type="scientific">Fusarium oligoseptatum</name>
    <dbReference type="NCBI Taxonomy" id="2604345"/>
    <lineage>
        <taxon>Eukaryota</taxon>
        <taxon>Fungi</taxon>
        <taxon>Dikarya</taxon>
        <taxon>Ascomycota</taxon>
        <taxon>Pezizomycotina</taxon>
        <taxon>Sordariomycetes</taxon>
        <taxon>Hypocreomycetidae</taxon>
        <taxon>Hypocreales</taxon>
        <taxon>Nectriaceae</taxon>
        <taxon>Fusarium</taxon>
        <taxon>Fusarium solani species complex</taxon>
    </lineage>
</organism>
<keyword evidence="2" id="KW-1185">Reference proteome</keyword>
<name>A0A428RA12_9HYPO</name>
<sequence>MEESISSDTVTQMAKCCIEEARILHETKDRNFGLERRRVPESEMNRKEKRFSDLETFIV</sequence>
<comment type="caution">
    <text evidence="1">The sequence shown here is derived from an EMBL/GenBank/DDBJ whole genome shotgun (WGS) entry which is preliminary data.</text>
</comment>
<proteinExistence type="predicted"/>